<comment type="caution">
    <text evidence="3">The sequence shown here is derived from an EMBL/GenBank/DDBJ whole genome shotgun (WGS) entry which is preliminary data.</text>
</comment>
<protein>
    <recommendedName>
        <fullName evidence="5">DUF4148 domain-containing protein</fullName>
    </recommendedName>
</protein>
<accession>A0A2N7X9S8</accession>
<feature type="signal peptide" evidence="2">
    <location>
        <begin position="1"/>
        <end position="24"/>
    </location>
</feature>
<organism evidence="3 4">
    <name type="scientific">Trinickia symbiotica</name>
    <dbReference type="NCBI Taxonomy" id="863227"/>
    <lineage>
        <taxon>Bacteria</taxon>
        <taxon>Pseudomonadati</taxon>
        <taxon>Pseudomonadota</taxon>
        <taxon>Betaproteobacteria</taxon>
        <taxon>Burkholderiales</taxon>
        <taxon>Burkholderiaceae</taxon>
        <taxon>Trinickia</taxon>
    </lineage>
</organism>
<feature type="compositionally biased region" description="Polar residues" evidence="1">
    <location>
        <begin position="76"/>
        <end position="87"/>
    </location>
</feature>
<dbReference type="EMBL" id="PNYC01000001">
    <property type="protein sequence ID" value="PMS38488.1"/>
    <property type="molecule type" value="Genomic_DNA"/>
</dbReference>
<evidence type="ECO:0000313" key="4">
    <source>
        <dbReference type="Proteomes" id="UP000235777"/>
    </source>
</evidence>
<gene>
    <name evidence="3" type="ORF">C0Z20_00985</name>
</gene>
<evidence type="ECO:0000256" key="2">
    <source>
        <dbReference type="SAM" id="SignalP"/>
    </source>
</evidence>
<evidence type="ECO:0000313" key="3">
    <source>
        <dbReference type="EMBL" id="PMS38488.1"/>
    </source>
</evidence>
<sequence>MKFIRPFIIAVGAPLLIAGPLAMAQNNDTQSGQDQNSGQSSQSGQQAPGATVRYADPNDKASSAQGTLMQRREQGMSPQGGASSGNATGKIPQ</sequence>
<dbReference type="AlphaFoldDB" id="A0A2N7X9S8"/>
<reference evidence="3 4" key="1">
    <citation type="submission" date="2018-01" db="EMBL/GenBank/DDBJ databases">
        <title>Whole genome analyses suggest that Burkholderia sensu lato contains two further novel genera in the rhizoxinica-symbiotica group Mycetohabitans gen. nov., and Trinickia gen. nov.: implications for the evolution of diazotrophy and nodulation in the Burkholderiaceae.</title>
        <authorList>
            <person name="Estrada-de los Santos P."/>
            <person name="Palmer M."/>
            <person name="Chavez-Ramirez B."/>
            <person name="Beukes C."/>
            <person name="Steenkamp E.T."/>
            <person name="Hirsch A.M."/>
            <person name="Manyaka P."/>
            <person name="Maluk M."/>
            <person name="Lafos M."/>
            <person name="Crook M."/>
            <person name="Gross E."/>
            <person name="Simon M.F."/>
            <person name="Bueno dos Reis Junior F."/>
            <person name="Poole P.S."/>
            <person name="Venter S.N."/>
            <person name="James E.K."/>
        </authorList>
    </citation>
    <scope>NUCLEOTIDE SEQUENCE [LARGE SCALE GENOMIC DNA]</scope>
    <source>
        <strain evidence="3 4">JPY 581</strain>
    </source>
</reference>
<evidence type="ECO:0008006" key="5">
    <source>
        <dbReference type="Google" id="ProtNLM"/>
    </source>
</evidence>
<feature type="chain" id="PRO_5014782703" description="DUF4148 domain-containing protein" evidence="2">
    <location>
        <begin position="25"/>
        <end position="93"/>
    </location>
</feature>
<proteinExistence type="predicted"/>
<feature type="region of interest" description="Disordered" evidence="1">
    <location>
        <begin position="25"/>
        <end position="93"/>
    </location>
</feature>
<feature type="compositionally biased region" description="Low complexity" evidence="1">
    <location>
        <begin position="30"/>
        <end position="46"/>
    </location>
</feature>
<dbReference type="RefSeq" id="WP_018439591.1">
    <property type="nucleotide sequence ID" value="NZ_KB890165.1"/>
</dbReference>
<keyword evidence="4" id="KW-1185">Reference proteome</keyword>
<name>A0A2N7X9S8_9BURK</name>
<evidence type="ECO:0000256" key="1">
    <source>
        <dbReference type="SAM" id="MobiDB-lite"/>
    </source>
</evidence>
<keyword evidence="2" id="KW-0732">Signal</keyword>
<dbReference type="Proteomes" id="UP000235777">
    <property type="component" value="Unassembled WGS sequence"/>
</dbReference>
<dbReference type="STRING" id="863227.GCA_000373005_01060"/>